<name>A0A0A8YSA0_ARUDO</name>
<organism evidence="1">
    <name type="scientific">Arundo donax</name>
    <name type="common">Giant reed</name>
    <name type="synonym">Donax arundinaceus</name>
    <dbReference type="NCBI Taxonomy" id="35708"/>
    <lineage>
        <taxon>Eukaryota</taxon>
        <taxon>Viridiplantae</taxon>
        <taxon>Streptophyta</taxon>
        <taxon>Embryophyta</taxon>
        <taxon>Tracheophyta</taxon>
        <taxon>Spermatophyta</taxon>
        <taxon>Magnoliopsida</taxon>
        <taxon>Liliopsida</taxon>
        <taxon>Poales</taxon>
        <taxon>Poaceae</taxon>
        <taxon>PACMAD clade</taxon>
        <taxon>Arundinoideae</taxon>
        <taxon>Arundineae</taxon>
        <taxon>Arundo</taxon>
    </lineage>
</organism>
<dbReference type="AlphaFoldDB" id="A0A0A8YSA0"/>
<proteinExistence type="predicted"/>
<reference evidence="1" key="2">
    <citation type="journal article" date="2015" name="Data Brief">
        <title>Shoot transcriptome of the giant reed, Arundo donax.</title>
        <authorList>
            <person name="Barrero R.A."/>
            <person name="Guerrero F.D."/>
            <person name="Moolhuijzen P."/>
            <person name="Goolsby J.A."/>
            <person name="Tidwell J."/>
            <person name="Bellgard S.E."/>
            <person name="Bellgard M.I."/>
        </authorList>
    </citation>
    <scope>NUCLEOTIDE SEQUENCE</scope>
    <source>
        <tissue evidence="1">Shoot tissue taken approximately 20 cm above the soil surface</tissue>
    </source>
</reference>
<protein>
    <submittedName>
        <fullName evidence="1">Uncharacterized protein</fullName>
    </submittedName>
</protein>
<evidence type="ECO:0000313" key="1">
    <source>
        <dbReference type="EMBL" id="JAD29824.1"/>
    </source>
</evidence>
<reference evidence="1" key="1">
    <citation type="submission" date="2014-09" db="EMBL/GenBank/DDBJ databases">
        <authorList>
            <person name="Magalhaes I.L.F."/>
            <person name="Oliveira U."/>
            <person name="Santos F.R."/>
            <person name="Vidigal T.H.D.A."/>
            <person name="Brescovit A.D."/>
            <person name="Santos A.J."/>
        </authorList>
    </citation>
    <scope>NUCLEOTIDE SEQUENCE</scope>
    <source>
        <tissue evidence="1">Shoot tissue taken approximately 20 cm above the soil surface</tissue>
    </source>
</reference>
<accession>A0A0A8YSA0</accession>
<sequence length="47" mass="5312">MLLVTTNIHFGSANCVFGDNKIHQRLLKPTHDWLMKILGSIPSDVYS</sequence>
<dbReference type="EMBL" id="GBRH01268071">
    <property type="protein sequence ID" value="JAD29824.1"/>
    <property type="molecule type" value="Transcribed_RNA"/>
</dbReference>